<keyword evidence="2" id="KW-1185">Reference proteome</keyword>
<feature type="non-terminal residue" evidence="1">
    <location>
        <position position="122"/>
    </location>
</feature>
<protein>
    <submittedName>
        <fullName evidence="1">Uncharacterized protein</fullName>
    </submittedName>
</protein>
<evidence type="ECO:0000313" key="2">
    <source>
        <dbReference type="Proteomes" id="UP000070544"/>
    </source>
</evidence>
<dbReference type="EMBL" id="KQ965802">
    <property type="protein sequence ID" value="KXS11433.1"/>
    <property type="molecule type" value="Genomic_DNA"/>
</dbReference>
<dbReference type="Proteomes" id="UP000070544">
    <property type="component" value="Unassembled WGS sequence"/>
</dbReference>
<dbReference type="AlphaFoldDB" id="A0A139A4W4"/>
<evidence type="ECO:0000313" key="1">
    <source>
        <dbReference type="EMBL" id="KXS11433.1"/>
    </source>
</evidence>
<organism evidence="1 2">
    <name type="scientific">Gonapodya prolifera (strain JEL478)</name>
    <name type="common">Monoblepharis prolifera</name>
    <dbReference type="NCBI Taxonomy" id="1344416"/>
    <lineage>
        <taxon>Eukaryota</taxon>
        <taxon>Fungi</taxon>
        <taxon>Fungi incertae sedis</taxon>
        <taxon>Chytridiomycota</taxon>
        <taxon>Chytridiomycota incertae sedis</taxon>
        <taxon>Monoblepharidomycetes</taxon>
        <taxon>Monoblepharidales</taxon>
        <taxon>Gonapodyaceae</taxon>
        <taxon>Gonapodya</taxon>
    </lineage>
</organism>
<gene>
    <name evidence="1" type="ORF">M427DRAFT_60671</name>
</gene>
<accession>A0A139A4W4</accession>
<sequence>MLANDAPCGEGIVTSPAFHNRMFQYCFSRQPPDQREETDIFCLPDLCGSDSKTSPPGTMVDVVKRVLAAYVPFDHYVISASRFVPSWTVEFQMALAAHRLTSPSGQTMSMESNMCGNALRMS</sequence>
<name>A0A139A4W4_GONPJ</name>
<reference evidence="1 2" key="1">
    <citation type="journal article" date="2015" name="Genome Biol. Evol.">
        <title>Phylogenomic analyses indicate that early fungi evolved digesting cell walls of algal ancestors of land plants.</title>
        <authorList>
            <person name="Chang Y."/>
            <person name="Wang S."/>
            <person name="Sekimoto S."/>
            <person name="Aerts A.L."/>
            <person name="Choi C."/>
            <person name="Clum A."/>
            <person name="LaButti K.M."/>
            <person name="Lindquist E.A."/>
            <person name="Yee Ngan C."/>
            <person name="Ohm R.A."/>
            <person name="Salamov A.A."/>
            <person name="Grigoriev I.V."/>
            <person name="Spatafora J.W."/>
            <person name="Berbee M.L."/>
        </authorList>
    </citation>
    <scope>NUCLEOTIDE SEQUENCE [LARGE SCALE GENOMIC DNA]</scope>
    <source>
        <strain evidence="1 2">JEL478</strain>
    </source>
</reference>
<proteinExistence type="predicted"/>